<dbReference type="InterPro" id="IPR025669">
    <property type="entry name" value="AAA_dom"/>
</dbReference>
<feature type="domain" description="HTH merR-type" evidence="1">
    <location>
        <begin position="64"/>
        <end position="110"/>
    </location>
</feature>
<comment type="caution">
    <text evidence="3">The sequence shown here is derived from an EMBL/GenBank/DDBJ whole genome shotgun (WGS) entry which is preliminary data.</text>
</comment>
<dbReference type="EMBL" id="JBAKIA010000037">
    <property type="protein sequence ID" value="MEJ8476954.1"/>
    <property type="molecule type" value="Genomic_DNA"/>
</dbReference>
<reference evidence="3 4" key="1">
    <citation type="submission" date="2024-02" db="EMBL/GenBank/DDBJ databases">
        <title>Roseibium algae sp. nov., isolated from marine alga (Grateloupia sp.), showing potential in myo-inositol conversion.</title>
        <authorList>
            <person name="Wang Y."/>
        </authorList>
    </citation>
    <scope>NUCLEOTIDE SEQUENCE [LARGE SCALE GENOMIC DNA]</scope>
    <source>
        <strain evidence="3 4">H3510</strain>
    </source>
</reference>
<dbReference type="RefSeq" id="WP_340277828.1">
    <property type="nucleotide sequence ID" value="NZ_JBAKIA010000037.1"/>
</dbReference>
<protein>
    <submittedName>
        <fullName evidence="3">Plasmid partitioning protein RepA</fullName>
    </submittedName>
</protein>
<gene>
    <name evidence="3" type="primary">repA</name>
    <name evidence="3" type="ORF">V6575_23010</name>
</gene>
<dbReference type="InterPro" id="IPR050678">
    <property type="entry name" value="DNA_Partitioning_ATPase"/>
</dbReference>
<sequence length="414" mass="46654">MALLINNLAFCRYNQIKACELSTFEPFALDDKILSQGVEISQTLDQLRLEIYPPDAKKTLKKFPIQEVATYVGTSVNNLKRLDLEEKGPRPEVLTGGRRYYTAEQIEEMRNFLDKTGKSAAKKYVPQRRMGEKLQVVAIVNFKGGSGKTTTTAHLAQHLSLTGHRVLAIDLDPQGSLSALHGFQPELDKNLSLYDAIRYDDERQDIRSTIQKTNFPMLDIIPANIELQEYEYDTPVAMQNSTEGKTFFSRIASTLANVEEDYDVVLIDCPPQLGYLTLTALSAATSILITVHPQMLDLMSMSQFLLMLGNITRTLKDAGVAVQMDWMRYLITRYNASDVPQRRMVGLMETILADDILKTPMLNSTAISDAGLTKRSLYELERGNVNRGTYDRALLCMQSVNGEIQELIHRAWGR</sequence>
<dbReference type="InterPro" id="IPR017818">
    <property type="entry name" value="Plasmid_partition_RepA"/>
</dbReference>
<dbReference type="SUPFAM" id="SSF52540">
    <property type="entry name" value="P-loop containing nucleoside triphosphate hydrolases"/>
    <property type="match status" value="1"/>
</dbReference>
<dbReference type="InterPro" id="IPR000551">
    <property type="entry name" value="MerR-type_HTH_dom"/>
</dbReference>
<organism evidence="3 4">
    <name type="scientific">Roseibium algae</name>
    <dbReference type="NCBI Taxonomy" id="3123038"/>
    <lineage>
        <taxon>Bacteria</taxon>
        <taxon>Pseudomonadati</taxon>
        <taxon>Pseudomonadota</taxon>
        <taxon>Alphaproteobacteria</taxon>
        <taxon>Hyphomicrobiales</taxon>
        <taxon>Stappiaceae</taxon>
        <taxon>Roseibium</taxon>
    </lineage>
</organism>
<proteinExistence type="predicted"/>
<dbReference type="NCBIfam" id="TIGR03453">
    <property type="entry name" value="partition_RepA"/>
    <property type="match status" value="1"/>
</dbReference>
<dbReference type="CDD" id="cd02042">
    <property type="entry name" value="ParAB_family"/>
    <property type="match status" value="1"/>
</dbReference>
<dbReference type="InterPro" id="IPR027417">
    <property type="entry name" value="P-loop_NTPase"/>
</dbReference>
<name>A0ABU8TS00_9HYPH</name>
<evidence type="ECO:0000313" key="3">
    <source>
        <dbReference type="EMBL" id="MEJ8476954.1"/>
    </source>
</evidence>
<evidence type="ECO:0000313" key="4">
    <source>
        <dbReference type="Proteomes" id="UP001385499"/>
    </source>
</evidence>
<dbReference type="Gene3D" id="3.40.50.300">
    <property type="entry name" value="P-loop containing nucleotide triphosphate hydrolases"/>
    <property type="match status" value="1"/>
</dbReference>
<dbReference type="Pfam" id="PF13411">
    <property type="entry name" value="MerR_1"/>
    <property type="match status" value="1"/>
</dbReference>
<evidence type="ECO:0000259" key="2">
    <source>
        <dbReference type="Pfam" id="PF13614"/>
    </source>
</evidence>
<dbReference type="Pfam" id="PF13614">
    <property type="entry name" value="AAA_31"/>
    <property type="match status" value="1"/>
</dbReference>
<feature type="domain" description="AAA" evidence="2">
    <location>
        <begin position="135"/>
        <end position="316"/>
    </location>
</feature>
<evidence type="ECO:0000259" key="1">
    <source>
        <dbReference type="Pfam" id="PF13411"/>
    </source>
</evidence>
<dbReference type="PANTHER" id="PTHR13696">
    <property type="entry name" value="P-LOOP CONTAINING NUCLEOSIDE TRIPHOSPHATE HYDROLASE"/>
    <property type="match status" value="1"/>
</dbReference>
<keyword evidence="4" id="KW-1185">Reference proteome</keyword>
<dbReference type="PANTHER" id="PTHR13696:SF52">
    <property type="entry name" value="PARA FAMILY PROTEIN CT_582"/>
    <property type="match status" value="1"/>
</dbReference>
<accession>A0ABU8TS00</accession>
<dbReference type="Proteomes" id="UP001385499">
    <property type="component" value="Unassembled WGS sequence"/>
</dbReference>